<gene>
    <name evidence="2" type="ORF">C7S18_10805</name>
</gene>
<proteinExistence type="predicted"/>
<feature type="compositionally biased region" description="Polar residues" evidence="1">
    <location>
        <begin position="82"/>
        <end position="94"/>
    </location>
</feature>
<evidence type="ECO:0000313" key="2">
    <source>
        <dbReference type="EMBL" id="AVP97659.1"/>
    </source>
</evidence>
<dbReference type="Proteomes" id="UP000241074">
    <property type="component" value="Chromosome"/>
</dbReference>
<dbReference type="KEGG" id="xba:C7S18_10805"/>
<name>A0A2P1PS43_9GAMM</name>
<accession>A0A2P1PS43</accession>
<feature type="region of interest" description="Disordered" evidence="1">
    <location>
        <begin position="82"/>
        <end position="104"/>
    </location>
</feature>
<sequence length="104" mass="11172">MPETVALDSGDRLVQLVTGAAFDKIGKSDSGRSGSLATQGWAWTIAPDGHQRHPNCRKVKRFLQRCGTLRTNSARCDKTRQNAVDTTGADNPSTAALRPMKCSG</sequence>
<evidence type="ECO:0000256" key="1">
    <source>
        <dbReference type="SAM" id="MobiDB-lite"/>
    </source>
</evidence>
<reference evidence="2 3" key="1">
    <citation type="submission" date="2018-03" db="EMBL/GenBank/DDBJ databases">
        <title>Ahniella affigens gen. nov., sp. nov., a gammaproteobacterium isolated from sandy soil near a stream.</title>
        <authorList>
            <person name="Ko Y."/>
            <person name="Kim J.-H."/>
        </authorList>
    </citation>
    <scope>NUCLEOTIDE SEQUENCE [LARGE SCALE GENOMIC DNA]</scope>
    <source>
        <strain evidence="2 3">D13</strain>
    </source>
</reference>
<evidence type="ECO:0000313" key="3">
    <source>
        <dbReference type="Proteomes" id="UP000241074"/>
    </source>
</evidence>
<dbReference type="AlphaFoldDB" id="A0A2P1PS43"/>
<protein>
    <submittedName>
        <fullName evidence="2">Uncharacterized protein</fullName>
    </submittedName>
</protein>
<organism evidence="2 3">
    <name type="scientific">Ahniella affigens</name>
    <dbReference type="NCBI Taxonomy" id="2021234"/>
    <lineage>
        <taxon>Bacteria</taxon>
        <taxon>Pseudomonadati</taxon>
        <taxon>Pseudomonadota</taxon>
        <taxon>Gammaproteobacteria</taxon>
        <taxon>Lysobacterales</taxon>
        <taxon>Rhodanobacteraceae</taxon>
        <taxon>Ahniella</taxon>
    </lineage>
</organism>
<dbReference type="EMBL" id="CP027860">
    <property type="protein sequence ID" value="AVP97659.1"/>
    <property type="molecule type" value="Genomic_DNA"/>
</dbReference>
<keyword evidence="3" id="KW-1185">Reference proteome</keyword>
<reference evidence="2 3" key="2">
    <citation type="submission" date="2018-03" db="EMBL/GenBank/DDBJ databases">
        <authorList>
            <person name="Keele B.F."/>
        </authorList>
    </citation>
    <scope>NUCLEOTIDE SEQUENCE [LARGE SCALE GENOMIC DNA]</scope>
    <source>
        <strain evidence="2 3">D13</strain>
    </source>
</reference>